<dbReference type="EMBL" id="FN649760">
    <property type="protein sequence ID" value="CBJ32085.1"/>
    <property type="molecule type" value="Genomic_DNA"/>
</dbReference>
<gene>
    <name evidence="1" type="ORF">Esi_0307_0004</name>
</gene>
<protein>
    <recommendedName>
        <fullName evidence="3">CHCH domain-containing protein</fullName>
    </recommendedName>
</protein>
<dbReference type="PROSITE" id="PS51808">
    <property type="entry name" value="CHCH"/>
    <property type="match status" value="1"/>
</dbReference>
<name>D7FWJ7_ECTSI</name>
<evidence type="ECO:0000313" key="1">
    <source>
        <dbReference type="EMBL" id="CBJ32085.1"/>
    </source>
</evidence>
<dbReference type="Proteomes" id="UP000002630">
    <property type="component" value="Unassembled WGS sequence"/>
</dbReference>
<dbReference type="InParanoid" id="D7FWJ7"/>
<organism evidence="1 2">
    <name type="scientific">Ectocarpus siliculosus</name>
    <name type="common">Brown alga</name>
    <name type="synonym">Conferva siliculosa</name>
    <dbReference type="NCBI Taxonomy" id="2880"/>
    <lineage>
        <taxon>Eukaryota</taxon>
        <taxon>Sar</taxon>
        <taxon>Stramenopiles</taxon>
        <taxon>Ochrophyta</taxon>
        <taxon>PX clade</taxon>
        <taxon>Phaeophyceae</taxon>
        <taxon>Ectocarpales</taxon>
        <taxon>Ectocarpaceae</taxon>
        <taxon>Ectocarpus</taxon>
    </lineage>
</organism>
<sequence length="67" mass="7038">MGEEDMPFPSATRDVLISTAKLLGSSCVDENLAFTKCKAENSDPEACMKLGVAVLECTSKAPRGCGL</sequence>
<accession>D7FWJ7</accession>
<keyword evidence="2" id="KW-1185">Reference proteome</keyword>
<reference evidence="1 2" key="1">
    <citation type="journal article" date="2010" name="Nature">
        <title>The Ectocarpus genome and the independent evolution of multicellularity in brown algae.</title>
        <authorList>
            <person name="Cock J.M."/>
            <person name="Sterck L."/>
            <person name="Rouze P."/>
            <person name="Scornet D."/>
            <person name="Allen A.E."/>
            <person name="Amoutzias G."/>
            <person name="Anthouard V."/>
            <person name="Artiguenave F."/>
            <person name="Aury J.M."/>
            <person name="Badger J.H."/>
            <person name="Beszteri B."/>
            <person name="Billiau K."/>
            <person name="Bonnet E."/>
            <person name="Bothwell J.H."/>
            <person name="Bowler C."/>
            <person name="Boyen C."/>
            <person name="Brownlee C."/>
            <person name="Carrano C.J."/>
            <person name="Charrier B."/>
            <person name="Cho G.Y."/>
            <person name="Coelho S.M."/>
            <person name="Collen J."/>
            <person name="Corre E."/>
            <person name="Da Silva C."/>
            <person name="Delage L."/>
            <person name="Delaroque N."/>
            <person name="Dittami S.M."/>
            <person name="Doulbeau S."/>
            <person name="Elias M."/>
            <person name="Farnham G."/>
            <person name="Gachon C.M."/>
            <person name="Gschloessl B."/>
            <person name="Heesch S."/>
            <person name="Jabbari K."/>
            <person name="Jubin C."/>
            <person name="Kawai H."/>
            <person name="Kimura K."/>
            <person name="Kloareg B."/>
            <person name="Kupper F.C."/>
            <person name="Lang D."/>
            <person name="Le Bail A."/>
            <person name="Leblanc C."/>
            <person name="Lerouge P."/>
            <person name="Lohr M."/>
            <person name="Lopez P.J."/>
            <person name="Martens C."/>
            <person name="Maumus F."/>
            <person name="Michel G."/>
            <person name="Miranda-Saavedra D."/>
            <person name="Morales J."/>
            <person name="Moreau H."/>
            <person name="Motomura T."/>
            <person name="Nagasato C."/>
            <person name="Napoli C.A."/>
            <person name="Nelson D.R."/>
            <person name="Nyvall-Collen P."/>
            <person name="Peters A.F."/>
            <person name="Pommier C."/>
            <person name="Potin P."/>
            <person name="Poulain J."/>
            <person name="Quesneville H."/>
            <person name="Read B."/>
            <person name="Rensing S.A."/>
            <person name="Ritter A."/>
            <person name="Rousvoal S."/>
            <person name="Samanta M."/>
            <person name="Samson G."/>
            <person name="Schroeder D.C."/>
            <person name="Segurens B."/>
            <person name="Strittmatter M."/>
            <person name="Tonon T."/>
            <person name="Tregear J.W."/>
            <person name="Valentin K."/>
            <person name="von Dassow P."/>
            <person name="Yamagishi T."/>
            <person name="Van de Peer Y."/>
            <person name="Wincker P."/>
        </authorList>
    </citation>
    <scope>NUCLEOTIDE SEQUENCE [LARGE SCALE GENOMIC DNA]</scope>
    <source>
        <strain evidence="2">Ec32 / CCAP1310/4</strain>
    </source>
</reference>
<dbReference type="OrthoDB" id="276296at2759"/>
<evidence type="ECO:0000313" key="2">
    <source>
        <dbReference type="Proteomes" id="UP000002630"/>
    </source>
</evidence>
<dbReference type="AlphaFoldDB" id="D7FWJ7"/>
<proteinExistence type="predicted"/>
<evidence type="ECO:0008006" key="3">
    <source>
        <dbReference type="Google" id="ProtNLM"/>
    </source>
</evidence>